<dbReference type="GO" id="GO:0005524">
    <property type="term" value="F:ATP binding"/>
    <property type="evidence" value="ECO:0007669"/>
    <property type="project" value="UniProtKB-UniRule"/>
</dbReference>
<evidence type="ECO:0000256" key="5">
    <source>
        <dbReference type="ARBA" id="ARBA00022840"/>
    </source>
</evidence>
<dbReference type="InterPro" id="IPR000270">
    <property type="entry name" value="PB1_dom"/>
</dbReference>
<dbReference type="SMART" id="SM00220">
    <property type="entry name" value="S_TKc"/>
    <property type="match status" value="1"/>
</dbReference>
<dbReference type="PROSITE" id="PS50011">
    <property type="entry name" value="PROTEIN_KINASE_DOM"/>
    <property type="match status" value="1"/>
</dbReference>
<evidence type="ECO:0000313" key="10">
    <source>
        <dbReference type="Proteomes" id="UP000594263"/>
    </source>
</evidence>
<dbReference type="PROSITE" id="PS00108">
    <property type="entry name" value="PROTEIN_KINASE_ST"/>
    <property type="match status" value="1"/>
</dbReference>
<dbReference type="SUPFAM" id="SSF56112">
    <property type="entry name" value="Protein kinase-like (PK-like)"/>
    <property type="match status" value="1"/>
</dbReference>
<dbReference type="PANTHER" id="PTHR23257:SF797">
    <property type="entry name" value="KINASE SUPERFAMILY WITH OCTICOSAPEPTIDE_PHOX_BEM1P DOMAIN-CONTAINING PROTEIN"/>
    <property type="match status" value="1"/>
</dbReference>
<name>A0A7N0VE69_KALFE</name>
<dbReference type="SUPFAM" id="SSF54277">
    <property type="entry name" value="CAD &amp; PB1 domains"/>
    <property type="match status" value="1"/>
</dbReference>
<feature type="region of interest" description="Disordered" evidence="7">
    <location>
        <begin position="73"/>
        <end position="116"/>
    </location>
</feature>
<dbReference type="PANTHER" id="PTHR23257">
    <property type="entry name" value="SERINE-THREONINE PROTEIN KINASE"/>
    <property type="match status" value="1"/>
</dbReference>
<feature type="compositionally biased region" description="Polar residues" evidence="7">
    <location>
        <begin position="706"/>
        <end position="717"/>
    </location>
</feature>
<keyword evidence="1" id="KW-0723">Serine/threonine-protein kinase</keyword>
<dbReference type="CDD" id="cd06410">
    <property type="entry name" value="PB1_UP2"/>
    <property type="match status" value="1"/>
</dbReference>
<dbReference type="PROSITE" id="PS00107">
    <property type="entry name" value="PROTEIN_KINASE_ATP"/>
    <property type="match status" value="1"/>
</dbReference>
<dbReference type="InterPro" id="IPR017441">
    <property type="entry name" value="Protein_kinase_ATP_BS"/>
</dbReference>
<keyword evidence="4" id="KW-0418">Kinase</keyword>
<dbReference type="Gene3D" id="1.10.510.10">
    <property type="entry name" value="Transferase(Phosphotransferase) domain 1"/>
    <property type="match status" value="1"/>
</dbReference>
<dbReference type="FunFam" id="3.30.200.20:FF:000081">
    <property type="entry name" value="Octicosapeptide/phox/Bem1p domain kinase superfamily protein"/>
    <property type="match status" value="1"/>
</dbReference>
<accession>A0A7N0VE69</accession>
<evidence type="ECO:0000256" key="6">
    <source>
        <dbReference type="PROSITE-ProRule" id="PRU10141"/>
    </source>
</evidence>
<dbReference type="InterPro" id="IPR000719">
    <property type="entry name" value="Prot_kinase_dom"/>
</dbReference>
<evidence type="ECO:0000256" key="1">
    <source>
        <dbReference type="ARBA" id="ARBA00022527"/>
    </source>
</evidence>
<dbReference type="GO" id="GO:0004674">
    <property type="term" value="F:protein serine/threonine kinase activity"/>
    <property type="evidence" value="ECO:0007669"/>
    <property type="project" value="UniProtKB-KW"/>
</dbReference>
<dbReference type="InterPro" id="IPR008271">
    <property type="entry name" value="Ser/Thr_kinase_AS"/>
</dbReference>
<dbReference type="Proteomes" id="UP000594263">
    <property type="component" value="Unplaced"/>
</dbReference>
<evidence type="ECO:0000256" key="7">
    <source>
        <dbReference type="SAM" id="MobiDB-lite"/>
    </source>
</evidence>
<dbReference type="AlphaFoldDB" id="A0A7N0VE69"/>
<keyword evidence="10" id="KW-1185">Reference proteome</keyword>
<feature type="domain" description="Protein kinase" evidence="8">
    <location>
        <begin position="1065"/>
        <end position="1234"/>
    </location>
</feature>
<feature type="compositionally biased region" description="Polar residues" evidence="7">
    <location>
        <begin position="744"/>
        <end position="756"/>
    </location>
</feature>
<dbReference type="InterPro" id="IPR011009">
    <property type="entry name" value="Kinase-like_dom_sf"/>
</dbReference>
<dbReference type="InterPro" id="IPR001245">
    <property type="entry name" value="Ser-Thr/Tyr_kinase_cat_dom"/>
</dbReference>
<dbReference type="SMART" id="SM00666">
    <property type="entry name" value="PB1"/>
    <property type="match status" value="1"/>
</dbReference>
<dbReference type="InterPro" id="IPR050167">
    <property type="entry name" value="Ser_Thr_protein_kinase"/>
</dbReference>
<keyword evidence="3 6" id="KW-0547">Nucleotide-binding</keyword>
<keyword evidence="2" id="KW-0808">Transferase</keyword>
<sequence length="1234" mass="135039">MAFDQSSVPMDLRPINVARVEPRFVPTTVTGGKNDGFPANQASAPNPTPFYYPVGVAEPRGFVGEVFGNPNQLIPNSYPPGPSEPSCNCSSSSNSANLPDQGGNRESKNDPLTSGKRPKFLCSFGGKILPRPGSGVLRYVGGHTRLIGFKGNINFDTLAKKMMETCGQPVAIKYQLPGEDLDALVSITSQEDFDIMMEEYDKIISSLPDGSAKLRLYLFSTSDAGSSGLDMLSYLNDDGQKYVNAINGILDDAGGVITRKESLDSAASAQNSDLGGNETVDCSGQAGQGNAMGPPNTGAPSFARNSSGGISQENTTREVAVELLSSNTADASAIRLGIPVVASSVQISNSELELEKSVFPTMLQQTTYETKHTLPTSTPCMRACVPQQNIKGLGDSVHVPSRIGFPQPPIVGNPGSVFQQHQPFENAVSAGLKQFMPAMTTSGTTQVLRPNAVQQMMYPSQNRRDNYPEGVAYPLRVVPLDPSYIAYQAQVPQSVVGGAYGWNMSTPNHTVFHERLASPQQVVYTSNVTRMDDYYMCQKALPHAHSDSLAQQLKDGIDSPTSDSNHSYYSLQSEVSMRTLPSNMAWTTGGSREVFDEQSSGTWSRALNQANNQVAMPLSPFAVYQNVDAKPENERTSILVTENLDHPKLPVSQGVLPSSGHTPCSAPINNMLQPHLDINFQQYSAPTQFQAKQSDLVNMPIHSEVFPTTSMPSQTPEHLSHESPKKTSGKSPGAVPKEDILDLSTDNNRKPNQSTKALRVCSPEHVINTESGKFDGPLKSDMLDQKPQQNAGRDIYLDSIFSTANIVFEPNQVKPTDTSPCFSELPNSTSQTSESYAVPVQPITGYAVDSSSAISARKDDASQFHFTESVTSNGHALSCIMPPKIIENDVQDSNPLFSIQDPLPPPKPTSTALKNEAEIQDPLASAFLKKSHEVKREPWLEDPVRLPSENIISDSKFENGPSEELIKRELQTEGVAASNLHTAPPPLHTDLSSDASKELLSKAKQERERNSDSEQLQYPKLEDIKAKLPDKTNFGFPTSDLGRLQKQSSTTSAIERLWIINNKDLEELRELGSGTFGTVYHGKWRGTDVAIKRINNRCFQGKPSEQEHMRDDFWNEAIKLADLHHPNVLAFYGVVLDGPGGSVATVTEYMVNGSLRNALRKNERSLDKRKRILIAMDVAFGMEYLHGKNIVHFDLKSDNLLVNLRDPHRPICKVSIWFLCYLFMKMEPHNFTVS</sequence>
<dbReference type="Pfam" id="PF07714">
    <property type="entry name" value="PK_Tyr_Ser-Thr"/>
    <property type="match status" value="1"/>
</dbReference>
<proteinExistence type="predicted"/>
<organism evidence="9 10">
    <name type="scientific">Kalanchoe fedtschenkoi</name>
    <name type="common">Lavender scallops</name>
    <name type="synonym">South American air plant</name>
    <dbReference type="NCBI Taxonomy" id="63787"/>
    <lineage>
        <taxon>Eukaryota</taxon>
        <taxon>Viridiplantae</taxon>
        <taxon>Streptophyta</taxon>
        <taxon>Embryophyta</taxon>
        <taxon>Tracheophyta</taxon>
        <taxon>Spermatophyta</taxon>
        <taxon>Magnoliopsida</taxon>
        <taxon>eudicotyledons</taxon>
        <taxon>Gunneridae</taxon>
        <taxon>Pentapetalae</taxon>
        <taxon>Saxifragales</taxon>
        <taxon>Crassulaceae</taxon>
        <taxon>Kalanchoe</taxon>
    </lineage>
</organism>
<dbReference type="Gramene" id="Kaladp0517s0009.1.v1.1">
    <property type="protein sequence ID" value="Kaladp0517s0009.1.v1.1"/>
    <property type="gene ID" value="Kaladp0517s0009.v1.1"/>
</dbReference>
<evidence type="ECO:0000256" key="4">
    <source>
        <dbReference type="ARBA" id="ARBA00022777"/>
    </source>
</evidence>
<dbReference type="Gene3D" id="3.10.20.90">
    <property type="entry name" value="Phosphatidylinositol 3-kinase Catalytic Subunit, Chain A, domain 1"/>
    <property type="match status" value="1"/>
</dbReference>
<reference evidence="9" key="1">
    <citation type="submission" date="2021-01" db="UniProtKB">
        <authorList>
            <consortium name="EnsemblPlants"/>
        </authorList>
    </citation>
    <scope>IDENTIFICATION</scope>
</reference>
<evidence type="ECO:0000256" key="2">
    <source>
        <dbReference type="ARBA" id="ARBA00022679"/>
    </source>
</evidence>
<evidence type="ECO:0000313" key="9">
    <source>
        <dbReference type="EnsemblPlants" id="Kaladp0517s0009.1.v1.1"/>
    </source>
</evidence>
<evidence type="ECO:0000256" key="3">
    <source>
        <dbReference type="ARBA" id="ARBA00022741"/>
    </source>
</evidence>
<dbReference type="GO" id="GO:0007165">
    <property type="term" value="P:signal transduction"/>
    <property type="evidence" value="ECO:0007669"/>
    <property type="project" value="TreeGrafter"/>
</dbReference>
<dbReference type="Gene3D" id="3.30.200.20">
    <property type="entry name" value="Phosphorylase Kinase, domain 1"/>
    <property type="match status" value="1"/>
</dbReference>
<keyword evidence="5 6" id="KW-0067">ATP-binding</keyword>
<evidence type="ECO:0000259" key="8">
    <source>
        <dbReference type="PROSITE" id="PS50011"/>
    </source>
</evidence>
<feature type="region of interest" description="Disordered" evidence="7">
    <location>
        <begin position="705"/>
        <end position="756"/>
    </location>
</feature>
<protein>
    <recommendedName>
        <fullName evidence="8">Protein kinase domain-containing protein</fullName>
    </recommendedName>
</protein>
<feature type="compositionally biased region" description="Low complexity" evidence="7">
    <location>
        <begin position="84"/>
        <end position="95"/>
    </location>
</feature>
<dbReference type="GO" id="GO:0005737">
    <property type="term" value="C:cytoplasm"/>
    <property type="evidence" value="ECO:0007669"/>
    <property type="project" value="TreeGrafter"/>
</dbReference>
<dbReference type="Pfam" id="PF00564">
    <property type="entry name" value="PB1"/>
    <property type="match status" value="1"/>
</dbReference>
<dbReference type="EnsemblPlants" id="Kaladp0517s0009.1.v1.1">
    <property type="protein sequence ID" value="Kaladp0517s0009.1.v1.1"/>
    <property type="gene ID" value="Kaladp0517s0009.v1.1"/>
</dbReference>
<feature type="binding site" evidence="6">
    <location>
        <position position="1092"/>
    </location>
    <ligand>
        <name>ATP</name>
        <dbReference type="ChEBI" id="CHEBI:30616"/>
    </ligand>
</feature>